<dbReference type="Pfam" id="PF04977">
    <property type="entry name" value="DivIC"/>
    <property type="match status" value="1"/>
</dbReference>
<evidence type="ECO:0000313" key="3">
    <source>
        <dbReference type="EMBL" id="KKU22626.1"/>
    </source>
</evidence>
<gene>
    <name evidence="3" type="ORF">UX33_C0008G0002</name>
</gene>
<dbReference type="GO" id="GO:0051301">
    <property type="term" value="P:cell division"/>
    <property type="evidence" value="ECO:0007669"/>
    <property type="project" value="UniProtKB-KW"/>
</dbReference>
<name>A0A0G1NQF9_9BACT</name>
<dbReference type="EMBL" id="LCLU01000008">
    <property type="protein sequence ID" value="KKU22626.1"/>
    <property type="molecule type" value="Genomic_DNA"/>
</dbReference>
<sequence>MKETRFPGIFSSKIFLFSLLVILLILGSSLGREFYRKYRLQKEFDSLKSEIDKLENKNQDLASMLEYLNKESNLEKEARRRLNLKKPGENVVVIVPPESEPRPENKSSADNPSPDSKPESKIADVSGEPKNRNLSKWWNYFFGE</sequence>
<feature type="coiled-coil region" evidence="1">
    <location>
        <begin position="37"/>
        <end position="71"/>
    </location>
</feature>
<keyword evidence="3" id="KW-0131">Cell cycle</keyword>
<dbReference type="AlphaFoldDB" id="A0A0G1NQF9"/>
<dbReference type="InterPro" id="IPR007060">
    <property type="entry name" value="FtsL/DivIC"/>
</dbReference>
<organism evidence="3 4">
    <name type="scientific">Candidatus Azambacteria bacterium GW2011_GWC1_46_13</name>
    <dbReference type="NCBI Taxonomy" id="1618619"/>
    <lineage>
        <taxon>Bacteria</taxon>
        <taxon>Candidatus Azamiibacteriota</taxon>
    </lineage>
</organism>
<accession>A0A0G1NQF9</accession>
<protein>
    <submittedName>
        <fullName evidence="3">Cell division protein FtsL</fullName>
    </submittedName>
</protein>
<proteinExistence type="predicted"/>
<evidence type="ECO:0000256" key="2">
    <source>
        <dbReference type="SAM" id="MobiDB-lite"/>
    </source>
</evidence>
<reference evidence="3 4" key="1">
    <citation type="journal article" date="2015" name="Nature">
        <title>rRNA introns, odd ribosomes, and small enigmatic genomes across a large radiation of phyla.</title>
        <authorList>
            <person name="Brown C.T."/>
            <person name="Hug L.A."/>
            <person name="Thomas B.C."/>
            <person name="Sharon I."/>
            <person name="Castelle C.J."/>
            <person name="Singh A."/>
            <person name="Wilkins M.J."/>
            <person name="Williams K.H."/>
            <person name="Banfield J.F."/>
        </authorList>
    </citation>
    <scope>NUCLEOTIDE SEQUENCE [LARGE SCALE GENOMIC DNA]</scope>
</reference>
<feature type="region of interest" description="Disordered" evidence="2">
    <location>
        <begin position="89"/>
        <end position="132"/>
    </location>
</feature>
<evidence type="ECO:0000256" key="1">
    <source>
        <dbReference type="SAM" id="Coils"/>
    </source>
</evidence>
<keyword evidence="1" id="KW-0175">Coiled coil</keyword>
<comment type="caution">
    <text evidence="3">The sequence shown here is derived from an EMBL/GenBank/DDBJ whole genome shotgun (WGS) entry which is preliminary data.</text>
</comment>
<dbReference type="Proteomes" id="UP000034569">
    <property type="component" value="Unassembled WGS sequence"/>
</dbReference>
<keyword evidence="3" id="KW-0132">Cell division</keyword>
<feature type="compositionally biased region" description="Basic and acidic residues" evidence="2">
    <location>
        <begin position="116"/>
        <end position="131"/>
    </location>
</feature>
<evidence type="ECO:0000313" key="4">
    <source>
        <dbReference type="Proteomes" id="UP000034569"/>
    </source>
</evidence>